<dbReference type="Pfam" id="PF12796">
    <property type="entry name" value="Ank_2"/>
    <property type="match status" value="1"/>
</dbReference>
<reference evidence="2 3" key="1">
    <citation type="journal article" date="2020" name="BMC Genomics">
        <title>Correction to: Identification and distribution of gene clusters required for synthesis of sphingolipid metabolism inhibitors in diverse species of the filamentous fungus Fusarium.</title>
        <authorList>
            <person name="Kim H.S."/>
            <person name="Lohmar J.M."/>
            <person name="Busman M."/>
            <person name="Brown D.W."/>
            <person name="Naumann T.A."/>
            <person name="Divon H.H."/>
            <person name="Lysoe E."/>
            <person name="Uhlig S."/>
            <person name="Proctor R.H."/>
        </authorList>
    </citation>
    <scope>NUCLEOTIDE SEQUENCE [LARGE SCALE GENOMIC DNA]</scope>
    <source>
        <strain evidence="2 3">NRRL 25214</strain>
    </source>
</reference>
<dbReference type="EMBL" id="JABEVY010000023">
    <property type="protein sequence ID" value="KAF5254271.1"/>
    <property type="molecule type" value="Genomic_DNA"/>
</dbReference>
<proteinExistence type="predicted"/>
<dbReference type="PROSITE" id="PS50088">
    <property type="entry name" value="ANK_REPEAT"/>
    <property type="match status" value="1"/>
</dbReference>
<keyword evidence="3" id="KW-1185">Reference proteome</keyword>
<gene>
    <name evidence="2" type="ORF">FANTH_935</name>
</gene>
<name>A0A8H5EBZ6_9HYPO</name>
<dbReference type="PROSITE" id="PS50297">
    <property type="entry name" value="ANK_REP_REGION"/>
    <property type="match status" value="1"/>
</dbReference>
<evidence type="ECO:0000313" key="3">
    <source>
        <dbReference type="Proteomes" id="UP000573603"/>
    </source>
</evidence>
<dbReference type="SUPFAM" id="SSF48403">
    <property type="entry name" value="Ankyrin repeat"/>
    <property type="match status" value="1"/>
</dbReference>
<dbReference type="InterPro" id="IPR036770">
    <property type="entry name" value="Ankyrin_rpt-contain_sf"/>
</dbReference>
<evidence type="ECO:0008006" key="4">
    <source>
        <dbReference type="Google" id="ProtNLM"/>
    </source>
</evidence>
<comment type="caution">
    <text evidence="2">The sequence shown here is derived from an EMBL/GenBank/DDBJ whole genome shotgun (WGS) entry which is preliminary data.</text>
</comment>
<dbReference type="SMART" id="SM00248">
    <property type="entry name" value="ANK"/>
    <property type="match status" value="2"/>
</dbReference>
<protein>
    <recommendedName>
        <fullName evidence="4">Ankyrin repeat protein</fullName>
    </recommendedName>
</protein>
<organism evidence="2 3">
    <name type="scientific">Fusarium anthophilum</name>
    <dbReference type="NCBI Taxonomy" id="48485"/>
    <lineage>
        <taxon>Eukaryota</taxon>
        <taxon>Fungi</taxon>
        <taxon>Dikarya</taxon>
        <taxon>Ascomycota</taxon>
        <taxon>Pezizomycotina</taxon>
        <taxon>Sordariomycetes</taxon>
        <taxon>Hypocreomycetidae</taxon>
        <taxon>Hypocreales</taxon>
        <taxon>Nectriaceae</taxon>
        <taxon>Fusarium</taxon>
        <taxon>Fusarium fujikuroi species complex</taxon>
    </lineage>
</organism>
<dbReference type="Gene3D" id="1.25.40.20">
    <property type="entry name" value="Ankyrin repeat-containing domain"/>
    <property type="match status" value="1"/>
</dbReference>
<accession>A0A8H5EBZ6</accession>
<evidence type="ECO:0000256" key="1">
    <source>
        <dbReference type="PROSITE-ProRule" id="PRU00023"/>
    </source>
</evidence>
<keyword evidence="1" id="KW-0040">ANK repeat</keyword>
<feature type="repeat" description="ANK" evidence="1">
    <location>
        <begin position="78"/>
        <end position="112"/>
    </location>
</feature>
<dbReference type="AlphaFoldDB" id="A0A8H5EBZ6"/>
<evidence type="ECO:0000313" key="2">
    <source>
        <dbReference type="EMBL" id="KAF5254271.1"/>
    </source>
</evidence>
<dbReference type="InterPro" id="IPR002110">
    <property type="entry name" value="Ankyrin_rpt"/>
</dbReference>
<dbReference type="Proteomes" id="UP000573603">
    <property type="component" value="Unassembled WGS sequence"/>
</dbReference>
<sequence>MLGSVASQKRTLRSDTLRVISVGASNDFDFDRVKHLLKAALAIKTDAFIVIILVPRELKTNPSADKGSMADRVQIGKQMVTPLYVAAYMNETTEEAMKLLLEHGADPNDGGSKGYPPLVRALEDSSLDKFTFLLANGAKPSVRHADRSILTIVLKLPDTLVVLKYQLVRHLVVVLGVNVYESATRTSPALRAGTAQGCLSGYKELILDILTDSIPEPYLQDQLNDALEFCCRKSEPPFFWRPHTSALFYLVARQGFNNLLHLVCADRDKSDHEHHND</sequence>